<evidence type="ECO:0000256" key="3">
    <source>
        <dbReference type="ARBA" id="ARBA00022801"/>
    </source>
</evidence>
<organism evidence="6 7">
    <name type="scientific">Aurantimicrobium minutum</name>
    <dbReference type="NCBI Taxonomy" id="708131"/>
    <lineage>
        <taxon>Bacteria</taxon>
        <taxon>Bacillati</taxon>
        <taxon>Actinomycetota</taxon>
        <taxon>Actinomycetes</taxon>
        <taxon>Micrococcales</taxon>
        <taxon>Microbacteriaceae</taxon>
        <taxon>Aurantimicrobium</taxon>
    </lineage>
</organism>
<evidence type="ECO:0000256" key="1">
    <source>
        <dbReference type="ARBA" id="ARBA00006576"/>
    </source>
</evidence>
<reference evidence="6 7" key="1">
    <citation type="journal article" date="2016" name="Genome Announc.">
        <title>Complete Genome Sequence of Aurantimicrobium minutum Type Strain KNCT, a Planktonic Ultramicrobacterium Isolated from River Water.</title>
        <authorList>
            <person name="Nakai R."/>
            <person name="Fujisawa T."/>
            <person name="Nakamura Y."/>
            <person name="Nishide H."/>
            <person name="Uchiyama I."/>
            <person name="Baba T."/>
            <person name="Toyoda A."/>
            <person name="Fujiyama A."/>
            <person name="Naganuma T."/>
            <person name="Niki H."/>
        </authorList>
    </citation>
    <scope>NUCLEOTIDE SEQUENCE [LARGE SCALE GENOMIC DNA]</scope>
    <source>
        <strain evidence="6 7">KNC</strain>
    </source>
</reference>
<evidence type="ECO:0000256" key="2">
    <source>
        <dbReference type="ARBA" id="ARBA00022723"/>
    </source>
</evidence>
<dbReference type="GO" id="GO:0072527">
    <property type="term" value="P:pyrimidine-containing compound metabolic process"/>
    <property type="evidence" value="ECO:0007669"/>
    <property type="project" value="UniProtKB-ARBA"/>
</dbReference>
<dbReference type="EMBL" id="AP017457">
    <property type="protein sequence ID" value="BAU98647.1"/>
    <property type="molecule type" value="Genomic_DNA"/>
</dbReference>
<dbReference type="CDD" id="cd01283">
    <property type="entry name" value="cytidine_deaminase"/>
    <property type="match status" value="1"/>
</dbReference>
<evidence type="ECO:0000313" key="7">
    <source>
        <dbReference type="Proteomes" id="UP000243847"/>
    </source>
</evidence>
<dbReference type="InterPro" id="IPR016192">
    <property type="entry name" value="APOBEC/CMP_deaminase_Zn-bd"/>
</dbReference>
<dbReference type="NCBIfam" id="NF004064">
    <property type="entry name" value="PRK05578.1"/>
    <property type="match status" value="1"/>
</dbReference>
<dbReference type="InterPro" id="IPR050202">
    <property type="entry name" value="Cyt/Deoxycyt_deaminase"/>
</dbReference>
<dbReference type="PANTHER" id="PTHR11644">
    <property type="entry name" value="CYTIDINE DEAMINASE"/>
    <property type="match status" value="1"/>
</dbReference>
<dbReference type="GO" id="GO:0005829">
    <property type="term" value="C:cytosol"/>
    <property type="evidence" value="ECO:0007669"/>
    <property type="project" value="TreeGrafter"/>
</dbReference>
<dbReference type="GO" id="GO:0004126">
    <property type="term" value="F:cytidine deaminase activity"/>
    <property type="evidence" value="ECO:0007669"/>
    <property type="project" value="UniProtKB-ARBA"/>
</dbReference>
<dbReference type="Proteomes" id="UP000243847">
    <property type="component" value="Chromosome sequence1"/>
</dbReference>
<accession>A0A182C2N2</accession>
<dbReference type="InterPro" id="IPR016193">
    <property type="entry name" value="Cytidine_deaminase-like"/>
</dbReference>
<keyword evidence="4" id="KW-0862">Zinc</keyword>
<gene>
    <name evidence="6" type="ORF">AUMI_11050</name>
</gene>
<dbReference type="Pfam" id="PF00383">
    <property type="entry name" value="dCMP_cyt_deam_1"/>
    <property type="match status" value="1"/>
</dbReference>
<dbReference type="GeneID" id="80451288"/>
<comment type="similarity">
    <text evidence="1">Belongs to the cytidine and deoxycytidylate deaminase family.</text>
</comment>
<dbReference type="GO" id="GO:0042802">
    <property type="term" value="F:identical protein binding"/>
    <property type="evidence" value="ECO:0007669"/>
    <property type="project" value="UniProtKB-ARBA"/>
</dbReference>
<dbReference type="SUPFAM" id="SSF53927">
    <property type="entry name" value="Cytidine deaminase-like"/>
    <property type="match status" value="1"/>
</dbReference>
<sequence>MSAQIDWHELQLEAIRARASAYAPYSEFPVGAAAVTTSGRVIRGCNVENASYGHALCAECGVVSALHAEDAGAIVALVVVDKDDHLIPPCGRCRQILLENATSDAVIKLPAGEVALSNLMPYPFTRDNLTNS</sequence>
<dbReference type="RefSeq" id="WP_096380153.1">
    <property type="nucleotide sequence ID" value="NZ_AP017457.1"/>
</dbReference>
<protein>
    <submittedName>
        <fullName evidence="6">Cytidine deaminase</fullName>
    </submittedName>
</protein>
<dbReference type="OrthoDB" id="9795347at2"/>
<name>A0A182C2N2_9MICO</name>
<keyword evidence="2" id="KW-0479">Metal-binding</keyword>
<feature type="domain" description="CMP/dCMP-type deaminase" evidence="5">
    <location>
        <begin position="5"/>
        <end position="132"/>
    </location>
</feature>
<proteinExistence type="inferred from homology"/>
<evidence type="ECO:0000256" key="4">
    <source>
        <dbReference type="ARBA" id="ARBA00022833"/>
    </source>
</evidence>
<evidence type="ECO:0000313" key="6">
    <source>
        <dbReference type="EMBL" id="BAU98647.1"/>
    </source>
</evidence>
<dbReference type="GO" id="GO:0055086">
    <property type="term" value="P:nucleobase-containing small molecule metabolic process"/>
    <property type="evidence" value="ECO:0007669"/>
    <property type="project" value="UniProtKB-ARBA"/>
</dbReference>
<dbReference type="Gene3D" id="3.40.140.10">
    <property type="entry name" value="Cytidine Deaminase, domain 2"/>
    <property type="match status" value="1"/>
</dbReference>
<dbReference type="AlphaFoldDB" id="A0A182C2N2"/>
<dbReference type="InterPro" id="IPR002125">
    <property type="entry name" value="CMP_dCMP_dom"/>
</dbReference>
<dbReference type="PROSITE" id="PS51747">
    <property type="entry name" value="CYT_DCMP_DEAMINASES_2"/>
    <property type="match status" value="1"/>
</dbReference>
<dbReference type="KEGG" id="amin:AUMI_11050"/>
<evidence type="ECO:0000259" key="5">
    <source>
        <dbReference type="PROSITE" id="PS51747"/>
    </source>
</evidence>
<dbReference type="GO" id="GO:0008270">
    <property type="term" value="F:zinc ion binding"/>
    <property type="evidence" value="ECO:0007669"/>
    <property type="project" value="InterPro"/>
</dbReference>
<dbReference type="PANTHER" id="PTHR11644:SF2">
    <property type="entry name" value="CYTIDINE DEAMINASE"/>
    <property type="match status" value="1"/>
</dbReference>
<keyword evidence="3" id="KW-0378">Hydrolase</keyword>
<dbReference type="PROSITE" id="PS00903">
    <property type="entry name" value="CYT_DCMP_DEAMINASES_1"/>
    <property type="match status" value="1"/>
</dbReference>